<dbReference type="InterPro" id="IPR015421">
    <property type="entry name" value="PyrdxlP-dep_Trfase_major"/>
</dbReference>
<dbReference type="InterPro" id="IPR015422">
    <property type="entry name" value="PyrdxlP-dep_Trfase_small"/>
</dbReference>
<dbReference type="EMBL" id="JAFBCY010000002">
    <property type="protein sequence ID" value="MBM7851380.1"/>
    <property type="molecule type" value="Genomic_DNA"/>
</dbReference>
<keyword evidence="5 7" id="KW-0456">Lyase</keyword>
<proteinExistence type="inferred from homology"/>
<keyword evidence="3" id="KW-0210">Decarboxylase</keyword>
<dbReference type="Gene3D" id="3.90.1150.170">
    <property type="match status" value="1"/>
</dbReference>
<keyword evidence="4 6" id="KW-0663">Pyridoxal phosphate</keyword>
<dbReference type="EMBL" id="BSFF01000001">
    <property type="protein sequence ID" value="GLK54437.1"/>
    <property type="molecule type" value="Genomic_DNA"/>
</dbReference>
<protein>
    <submittedName>
        <fullName evidence="9">Glutamate/tyrosine decarboxylase-like PLP-dependent enzyme</fullName>
    </submittedName>
    <submittedName>
        <fullName evidence="8">L-2,4-diaminobutyrate decarboxylase</fullName>
    </submittedName>
</protein>
<organism evidence="8 11">
    <name type="scientific">Methylopila capsulata</name>
    <dbReference type="NCBI Taxonomy" id="61654"/>
    <lineage>
        <taxon>Bacteria</taxon>
        <taxon>Pseudomonadati</taxon>
        <taxon>Pseudomonadota</taxon>
        <taxon>Alphaproteobacteria</taxon>
        <taxon>Hyphomicrobiales</taxon>
        <taxon>Methylopilaceae</taxon>
        <taxon>Methylopila</taxon>
    </lineage>
</organism>
<evidence type="ECO:0000313" key="9">
    <source>
        <dbReference type="EMBL" id="MBM7851380.1"/>
    </source>
</evidence>
<dbReference type="InterPro" id="IPR015424">
    <property type="entry name" value="PyrdxlP-dep_Trfase"/>
</dbReference>
<comment type="similarity">
    <text evidence="2 7">Belongs to the group II decarboxylase family.</text>
</comment>
<feature type="modified residue" description="N6-(pyridoxal phosphate)lysine" evidence="6">
    <location>
        <position position="296"/>
    </location>
</feature>
<reference evidence="8" key="1">
    <citation type="journal article" date="2014" name="Int. J. Syst. Evol. Microbiol.">
        <title>Complete genome sequence of Corynebacterium casei LMG S-19264T (=DSM 44701T), isolated from a smear-ripened cheese.</title>
        <authorList>
            <consortium name="US DOE Joint Genome Institute (JGI-PGF)"/>
            <person name="Walter F."/>
            <person name="Albersmeier A."/>
            <person name="Kalinowski J."/>
            <person name="Ruckert C."/>
        </authorList>
    </citation>
    <scope>NUCLEOTIDE SEQUENCE</scope>
    <source>
        <strain evidence="8">VKM B-1606</strain>
    </source>
</reference>
<sequence length="474" mass="49459">MFDRPTPFRLDPRALSEAFDGVAADVLARAAGRASEPVAGAGSPDALARLVAGGVPAAGRPLGEVADELRDVVLAARARTDHPRFFAFVPSPVSPVAWLADALTSVHNPHLGARRQAEGPAAVERALIRWLAQALGLPEGAGGLFVSGGSMANLAAVVAARDAKLTPATRGDGVAYVSAESHVSVARALRIAGLLDRQIRVTPVDAALRMDARALAAQIAADRAADLTPFLLVATAGSTNVGAVDPLPQLAEIAARENLWLHVDGAYGASIALSPAKRGLLAGIEHADSVAWDAHKWLFQTYGTGMLLARDPARLSASFGIEAAYLDDAGSDGPDFWDLGPELTRPARALKLWLTLQVMGLDAVGAAIEHGFRLAEAAERAVRATPGWEVATPAQLGVVTFRYAPEALPQKAAEGAMRRAAARLFDEGFAAVGATRVAGRPALRICALHPEATEADMAETIRRLDAHAQEISGL</sequence>
<comment type="cofactor">
    <cofactor evidence="1 6 7">
        <name>pyridoxal 5'-phosphate</name>
        <dbReference type="ChEBI" id="CHEBI:597326"/>
    </cofactor>
</comment>
<keyword evidence="10" id="KW-1185">Reference proteome</keyword>
<dbReference type="InterPro" id="IPR010977">
    <property type="entry name" value="Aromatic_deC"/>
</dbReference>
<dbReference type="AlphaFoldDB" id="A0A9W6IQ29"/>
<comment type="caution">
    <text evidence="8">The sequence shown here is derived from an EMBL/GenBank/DDBJ whole genome shotgun (WGS) entry which is preliminary data.</text>
</comment>
<dbReference type="InterPro" id="IPR002129">
    <property type="entry name" value="PyrdxlP-dep_de-COase"/>
</dbReference>
<evidence type="ECO:0000313" key="8">
    <source>
        <dbReference type="EMBL" id="GLK54437.1"/>
    </source>
</evidence>
<dbReference type="SUPFAM" id="SSF53383">
    <property type="entry name" value="PLP-dependent transferases"/>
    <property type="match status" value="1"/>
</dbReference>
<evidence type="ECO:0000256" key="6">
    <source>
        <dbReference type="PIRSR" id="PIRSR602129-50"/>
    </source>
</evidence>
<dbReference type="PRINTS" id="PR00800">
    <property type="entry name" value="YHDCRBOXLASE"/>
</dbReference>
<evidence type="ECO:0000256" key="4">
    <source>
        <dbReference type="ARBA" id="ARBA00022898"/>
    </source>
</evidence>
<dbReference type="GO" id="GO:0016831">
    <property type="term" value="F:carboxy-lyase activity"/>
    <property type="evidence" value="ECO:0007669"/>
    <property type="project" value="UniProtKB-KW"/>
</dbReference>
<reference evidence="9 10" key="2">
    <citation type="submission" date="2021-01" db="EMBL/GenBank/DDBJ databases">
        <title>Genomic Encyclopedia of Type Strains, Phase IV (KMG-IV): sequencing the most valuable type-strain genomes for metagenomic binning, comparative biology and taxonomic classification.</title>
        <authorList>
            <person name="Goeker M."/>
        </authorList>
    </citation>
    <scope>NUCLEOTIDE SEQUENCE [LARGE SCALE GENOMIC DNA]</scope>
    <source>
        <strain evidence="9 10">DSM 6130</strain>
    </source>
</reference>
<name>A0A9W6IQ29_9HYPH</name>
<evidence type="ECO:0000256" key="7">
    <source>
        <dbReference type="RuleBase" id="RU000382"/>
    </source>
</evidence>
<dbReference type="Proteomes" id="UP000758856">
    <property type="component" value="Unassembled WGS sequence"/>
</dbReference>
<dbReference type="Gene3D" id="3.90.1150.10">
    <property type="entry name" value="Aspartate Aminotransferase, domain 1"/>
    <property type="match status" value="1"/>
</dbReference>
<evidence type="ECO:0000256" key="5">
    <source>
        <dbReference type="ARBA" id="ARBA00023239"/>
    </source>
</evidence>
<dbReference type="PANTHER" id="PTHR11999">
    <property type="entry name" value="GROUP II PYRIDOXAL-5-PHOSPHATE DECARBOXYLASE"/>
    <property type="match status" value="1"/>
</dbReference>
<dbReference type="PANTHER" id="PTHR11999:SF70">
    <property type="entry name" value="MIP05841P"/>
    <property type="match status" value="1"/>
</dbReference>
<dbReference type="RefSeq" id="WP_204949793.1">
    <property type="nucleotide sequence ID" value="NZ_BSFF01000001.1"/>
</dbReference>
<evidence type="ECO:0000256" key="3">
    <source>
        <dbReference type="ARBA" id="ARBA00022793"/>
    </source>
</evidence>
<evidence type="ECO:0000256" key="2">
    <source>
        <dbReference type="ARBA" id="ARBA00009533"/>
    </source>
</evidence>
<evidence type="ECO:0000313" key="10">
    <source>
        <dbReference type="Proteomes" id="UP000758856"/>
    </source>
</evidence>
<dbReference type="Pfam" id="PF00282">
    <property type="entry name" value="Pyridoxal_deC"/>
    <property type="match status" value="1"/>
</dbReference>
<dbReference type="Gene3D" id="3.40.640.10">
    <property type="entry name" value="Type I PLP-dependent aspartate aminotransferase-like (Major domain)"/>
    <property type="match status" value="1"/>
</dbReference>
<reference evidence="8" key="3">
    <citation type="submission" date="2023-01" db="EMBL/GenBank/DDBJ databases">
        <authorList>
            <person name="Sun Q."/>
            <person name="Evtushenko L."/>
        </authorList>
    </citation>
    <scope>NUCLEOTIDE SEQUENCE</scope>
    <source>
        <strain evidence="8">VKM B-1606</strain>
    </source>
</reference>
<evidence type="ECO:0000256" key="1">
    <source>
        <dbReference type="ARBA" id="ARBA00001933"/>
    </source>
</evidence>
<accession>A0A9W6IQ29</accession>
<dbReference type="GO" id="GO:0019752">
    <property type="term" value="P:carboxylic acid metabolic process"/>
    <property type="evidence" value="ECO:0007669"/>
    <property type="project" value="InterPro"/>
</dbReference>
<dbReference type="GO" id="GO:0006520">
    <property type="term" value="P:amino acid metabolic process"/>
    <property type="evidence" value="ECO:0007669"/>
    <property type="project" value="InterPro"/>
</dbReference>
<evidence type="ECO:0000313" key="11">
    <source>
        <dbReference type="Proteomes" id="UP001143400"/>
    </source>
</evidence>
<dbReference type="Proteomes" id="UP001143400">
    <property type="component" value="Unassembled WGS sequence"/>
</dbReference>
<gene>
    <name evidence="8" type="ORF">GCM10008170_04560</name>
    <name evidence="9" type="ORF">JOD31_001605</name>
</gene>
<dbReference type="GO" id="GO:0030170">
    <property type="term" value="F:pyridoxal phosphate binding"/>
    <property type="evidence" value="ECO:0007669"/>
    <property type="project" value="InterPro"/>
</dbReference>